<evidence type="ECO:0000256" key="4">
    <source>
        <dbReference type="ARBA" id="ARBA00006087"/>
    </source>
</evidence>
<gene>
    <name evidence="14 18" type="primary">coaA</name>
    <name evidence="18" type="ORF">BN10_920057</name>
</gene>
<dbReference type="GO" id="GO:0004594">
    <property type="term" value="F:pantothenate kinase activity"/>
    <property type="evidence" value="ECO:0007669"/>
    <property type="project" value="UniProtKB-UniRule"/>
</dbReference>
<dbReference type="InterPro" id="IPR006083">
    <property type="entry name" value="PRK/URK"/>
</dbReference>
<evidence type="ECO:0000256" key="15">
    <source>
        <dbReference type="RuleBase" id="RU003530"/>
    </source>
</evidence>
<evidence type="ECO:0000256" key="12">
    <source>
        <dbReference type="ARBA" id="ARBA00022993"/>
    </source>
</evidence>
<dbReference type="NCBIfam" id="TIGR00554">
    <property type="entry name" value="panK_bact"/>
    <property type="match status" value="1"/>
</dbReference>
<accession>N0E3F2</accession>
<dbReference type="eggNOG" id="COG1072">
    <property type="taxonomic scope" value="Bacteria"/>
</dbReference>
<dbReference type="Pfam" id="PF00485">
    <property type="entry name" value="PRK"/>
    <property type="match status" value="1"/>
</dbReference>
<dbReference type="STRING" id="1193181.BN10_920057"/>
<dbReference type="GO" id="GO:0005524">
    <property type="term" value="F:ATP binding"/>
    <property type="evidence" value="ECO:0007669"/>
    <property type="project" value="UniProtKB-UniRule"/>
</dbReference>
<dbReference type="AlphaFoldDB" id="N0E3F2"/>
<keyword evidence="11 14" id="KW-0067">ATP-binding</keyword>
<evidence type="ECO:0000256" key="3">
    <source>
        <dbReference type="ARBA" id="ARBA00005225"/>
    </source>
</evidence>
<comment type="pathway">
    <text evidence="3 14 15">Cofactor biosynthesis; coenzyme A biosynthesis; CoA from (R)-pantothenate: step 1/5.</text>
</comment>
<comment type="caution">
    <text evidence="18">The sequence shown here is derived from an EMBL/GenBank/DDBJ whole genome shotgun (WGS) entry which is preliminary data.</text>
</comment>
<evidence type="ECO:0000256" key="7">
    <source>
        <dbReference type="ARBA" id="ARBA00022490"/>
    </source>
</evidence>
<feature type="domain" description="Phosphoribulokinase/uridine kinase" evidence="17">
    <location>
        <begin position="123"/>
        <end position="266"/>
    </location>
</feature>
<dbReference type="EMBL" id="CAIZ01000166">
    <property type="protein sequence ID" value="CCH71427.1"/>
    <property type="molecule type" value="Genomic_DNA"/>
</dbReference>
<evidence type="ECO:0000313" key="19">
    <source>
        <dbReference type="Proteomes" id="UP000013167"/>
    </source>
</evidence>
<dbReference type="PANTHER" id="PTHR10285">
    <property type="entry name" value="URIDINE KINASE"/>
    <property type="match status" value="1"/>
</dbReference>
<reference evidence="18 19" key="1">
    <citation type="journal article" date="2013" name="ISME J.">
        <title>A metabolic model for members of the genus Tetrasphaera involved in enhanced biological phosphorus removal.</title>
        <authorList>
            <person name="Kristiansen R."/>
            <person name="Nguyen H.T.T."/>
            <person name="Saunders A.M."/>
            <person name="Nielsen J.L."/>
            <person name="Wimmer R."/>
            <person name="Le V.Q."/>
            <person name="McIlroy S.J."/>
            <person name="Petrovski S."/>
            <person name="Seviour R.J."/>
            <person name="Calteau A."/>
            <person name="Nielsen K.L."/>
            <person name="Nielsen P.H."/>
        </authorList>
    </citation>
    <scope>NUCLEOTIDE SEQUENCE [LARGE SCALE GENOMIC DNA]</scope>
    <source>
        <strain evidence="18 19">Lp2</strain>
    </source>
</reference>
<evidence type="ECO:0000256" key="8">
    <source>
        <dbReference type="ARBA" id="ARBA00022679"/>
    </source>
</evidence>
<comment type="catalytic activity">
    <reaction evidence="1 14 15">
        <text>(R)-pantothenate + ATP = (R)-4'-phosphopantothenate + ADP + H(+)</text>
        <dbReference type="Rhea" id="RHEA:16373"/>
        <dbReference type="ChEBI" id="CHEBI:10986"/>
        <dbReference type="ChEBI" id="CHEBI:15378"/>
        <dbReference type="ChEBI" id="CHEBI:29032"/>
        <dbReference type="ChEBI" id="CHEBI:30616"/>
        <dbReference type="ChEBI" id="CHEBI:456216"/>
        <dbReference type="EC" id="2.7.1.33"/>
    </reaction>
</comment>
<evidence type="ECO:0000259" key="17">
    <source>
        <dbReference type="Pfam" id="PF00485"/>
    </source>
</evidence>
<dbReference type="GO" id="GO:0005737">
    <property type="term" value="C:cytoplasm"/>
    <property type="evidence" value="ECO:0007669"/>
    <property type="project" value="UniProtKB-SubCell"/>
</dbReference>
<comment type="similarity">
    <text evidence="4 14 15">Belongs to the prokaryotic pantothenate kinase family.</text>
</comment>
<dbReference type="GO" id="GO:0015937">
    <property type="term" value="P:coenzyme A biosynthetic process"/>
    <property type="evidence" value="ECO:0007669"/>
    <property type="project" value="UniProtKB-UniRule"/>
</dbReference>
<dbReference type="PIRSF" id="PIRSF000545">
    <property type="entry name" value="Pantothenate_kin"/>
    <property type="match status" value="1"/>
</dbReference>
<evidence type="ECO:0000256" key="10">
    <source>
        <dbReference type="ARBA" id="ARBA00022777"/>
    </source>
</evidence>
<organism evidence="18 19">
    <name type="scientific">Phycicoccus elongatus Lp2</name>
    <dbReference type="NCBI Taxonomy" id="1193181"/>
    <lineage>
        <taxon>Bacteria</taxon>
        <taxon>Bacillati</taxon>
        <taxon>Actinomycetota</taxon>
        <taxon>Actinomycetes</taxon>
        <taxon>Micrococcales</taxon>
        <taxon>Intrasporangiaceae</taxon>
        <taxon>Phycicoccus</taxon>
    </lineage>
</organism>
<dbReference type="SUPFAM" id="SSF52540">
    <property type="entry name" value="P-loop containing nucleoside triphosphate hydrolases"/>
    <property type="match status" value="1"/>
</dbReference>
<dbReference type="EC" id="2.7.1.33" evidence="5 14"/>
<evidence type="ECO:0000256" key="14">
    <source>
        <dbReference type="HAMAP-Rule" id="MF_00215"/>
    </source>
</evidence>
<proteinExistence type="inferred from homology"/>
<evidence type="ECO:0000256" key="11">
    <source>
        <dbReference type="ARBA" id="ARBA00022840"/>
    </source>
</evidence>
<sequence length="349" mass="39093">MRFSLVPPGPTPGTDERRAGPRAAAYATMTRVALTDSPTGLPSPYAVFGRTEWARLSESHPMNLTGDDLTRLRGLGEPVDLDEVESVYLPLSRLLYFYVEATHGLRLATSEFLGERPTRVPFVVGVAGSVAVGKSTTARILRELMLRWPHTPRVELVTTDGFLYPNKVLEERGLLQRKGFPESYDRRALLKFVADVKSGELAVEARQYSHLTYDVLPATVTIRKPDVLIVEGLNVLQPPTVRSDGTNTGSISDFFDFSVYVDADLEDIRRWYVERFLRLRQTAFADPKSYFHRYAALSDAQARATATDIWTRINEPNLIENIEPTKGRATLVLAKGSDHSVETIKLRKL</sequence>
<evidence type="ECO:0000256" key="6">
    <source>
        <dbReference type="ARBA" id="ARBA00015080"/>
    </source>
</evidence>
<dbReference type="HOGENOM" id="CLU_053818_1_1_11"/>
<dbReference type="UniPathway" id="UPA00241">
    <property type="reaction ID" value="UER00352"/>
</dbReference>
<feature type="region of interest" description="Disordered" evidence="16">
    <location>
        <begin position="1"/>
        <end position="20"/>
    </location>
</feature>
<evidence type="ECO:0000256" key="16">
    <source>
        <dbReference type="SAM" id="MobiDB-lite"/>
    </source>
</evidence>
<evidence type="ECO:0000256" key="5">
    <source>
        <dbReference type="ARBA" id="ARBA00012102"/>
    </source>
</evidence>
<keyword evidence="10 14" id="KW-0418">Kinase</keyword>
<feature type="binding site" evidence="14">
    <location>
        <begin position="128"/>
        <end position="135"/>
    </location>
    <ligand>
        <name>ATP</name>
        <dbReference type="ChEBI" id="CHEBI:30616"/>
    </ligand>
</feature>
<evidence type="ECO:0000256" key="2">
    <source>
        <dbReference type="ARBA" id="ARBA00004496"/>
    </source>
</evidence>
<dbReference type="Proteomes" id="UP000013167">
    <property type="component" value="Unassembled WGS sequence"/>
</dbReference>
<evidence type="ECO:0000256" key="13">
    <source>
        <dbReference type="ARBA" id="ARBA00032866"/>
    </source>
</evidence>
<dbReference type="CDD" id="cd02025">
    <property type="entry name" value="PanK"/>
    <property type="match status" value="1"/>
</dbReference>
<dbReference type="RefSeq" id="WP_010851254.1">
    <property type="nucleotide sequence ID" value="NZ_HF570956.1"/>
</dbReference>
<protein>
    <recommendedName>
        <fullName evidence="6 14">Pantothenate kinase</fullName>
        <ecNumber evidence="5 14">2.7.1.33</ecNumber>
    </recommendedName>
    <alternativeName>
        <fullName evidence="13 14">Pantothenic acid kinase</fullName>
    </alternativeName>
</protein>
<evidence type="ECO:0000256" key="1">
    <source>
        <dbReference type="ARBA" id="ARBA00001206"/>
    </source>
</evidence>
<evidence type="ECO:0000313" key="18">
    <source>
        <dbReference type="EMBL" id="CCH71427.1"/>
    </source>
</evidence>
<name>N0E3F2_9MICO</name>
<dbReference type="Gene3D" id="3.40.50.300">
    <property type="entry name" value="P-loop containing nucleotide triphosphate hydrolases"/>
    <property type="match status" value="1"/>
</dbReference>
<dbReference type="InterPro" id="IPR027417">
    <property type="entry name" value="P-loop_NTPase"/>
</dbReference>
<keyword evidence="12 14" id="KW-0173">Coenzyme A biosynthesis</keyword>
<evidence type="ECO:0000256" key="9">
    <source>
        <dbReference type="ARBA" id="ARBA00022741"/>
    </source>
</evidence>
<keyword evidence="9 14" id="KW-0547">Nucleotide-binding</keyword>
<comment type="subcellular location">
    <subcellularLocation>
        <location evidence="2 14 15">Cytoplasm</location>
    </subcellularLocation>
</comment>
<dbReference type="InterPro" id="IPR004566">
    <property type="entry name" value="PanK"/>
</dbReference>
<keyword evidence="8 14" id="KW-0808">Transferase</keyword>
<keyword evidence="19" id="KW-1185">Reference proteome</keyword>
<dbReference type="HAMAP" id="MF_00215">
    <property type="entry name" value="Pantothen_kinase_1"/>
    <property type="match status" value="1"/>
</dbReference>
<keyword evidence="7 14" id="KW-0963">Cytoplasm</keyword>